<dbReference type="InterPro" id="IPR013830">
    <property type="entry name" value="SGNH_hydro"/>
</dbReference>
<proteinExistence type="predicted"/>
<keyword evidence="3" id="KW-1185">Reference proteome</keyword>
<reference evidence="2 3" key="1">
    <citation type="submission" date="2023-07" db="EMBL/GenBank/DDBJ databases">
        <title>Sequencing the genomes of 1000 actinobacteria strains.</title>
        <authorList>
            <person name="Klenk H.-P."/>
        </authorList>
    </citation>
    <scope>NUCLEOTIDE SEQUENCE [LARGE SCALE GENOMIC DNA]</scope>
    <source>
        <strain evidence="2 3">DSM 17163</strain>
    </source>
</reference>
<gene>
    <name evidence="2" type="ORF">J2S70_001311</name>
</gene>
<evidence type="ECO:0000313" key="2">
    <source>
        <dbReference type="EMBL" id="MDP9806729.1"/>
    </source>
</evidence>
<dbReference type="Proteomes" id="UP001243212">
    <property type="component" value="Unassembled WGS sequence"/>
</dbReference>
<feature type="domain" description="SGNH hydrolase-type esterase" evidence="1">
    <location>
        <begin position="7"/>
        <end position="173"/>
    </location>
</feature>
<evidence type="ECO:0000313" key="3">
    <source>
        <dbReference type="Proteomes" id="UP001243212"/>
    </source>
</evidence>
<sequence>MNIRVFFIGDELVAGYGDARALGWVGRTIARSPNDPPMMSVPLAWPGQTTEQLVGRWESEVLPRLDREADNRLVIGLGSHDLGRTTTARSRLYLANLLDNAHRQNLPTFVVGPPPRLDVTHRAQEALSQAFSEVCERRKVPFVDCYSPLKEHEQWLTDMAMSPDSYCPRQAGYGLMTWLVLHRGWHSWLGVEPQVSE</sequence>
<organism evidence="2 3">
    <name type="scientific">Trueperella bonasi</name>
    <dbReference type="NCBI Taxonomy" id="312286"/>
    <lineage>
        <taxon>Bacteria</taxon>
        <taxon>Bacillati</taxon>
        <taxon>Actinomycetota</taxon>
        <taxon>Actinomycetes</taxon>
        <taxon>Actinomycetales</taxon>
        <taxon>Actinomycetaceae</taxon>
        <taxon>Trueperella</taxon>
    </lineage>
</organism>
<name>A0ABT9NHB0_9ACTO</name>
<dbReference type="InterPro" id="IPR036514">
    <property type="entry name" value="SGNH_hydro_sf"/>
</dbReference>
<accession>A0ABT9NHB0</accession>
<dbReference type="Pfam" id="PF13472">
    <property type="entry name" value="Lipase_GDSL_2"/>
    <property type="match status" value="1"/>
</dbReference>
<dbReference type="SUPFAM" id="SSF52266">
    <property type="entry name" value="SGNH hydrolase"/>
    <property type="match status" value="1"/>
</dbReference>
<dbReference type="EMBL" id="JAUSQX010000001">
    <property type="protein sequence ID" value="MDP9806729.1"/>
    <property type="molecule type" value="Genomic_DNA"/>
</dbReference>
<protein>
    <submittedName>
        <fullName evidence="2">Lysophospholipase L1-like esterase</fullName>
    </submittedName>
</protein>
<dbReference type="Gene3D" id="3.40.50.1110">
    <property type="entry name" value="SGNH hydrolase"/>
    <property type="match status" value="1"/>
</dbReference>
<comment type="caution">
    <text evidence="2">The sequence shown here is derived from an EMBL/GenBank/DDBJ whole genome shotgun (WGS) entry which is preliminary data.</text>
</comment>
<evidence type="ECO:0000259" key="1">
    <source>
        <dbReference type="Pfam" id="PF13472"/>
    </source>
</evidence>